<name>A0A940DLF1_9BACT</name>
<reference evidence="8" key="1">
    <citation type="submission" date="2020-10" db="EMBL/GenBank/DDBJ databases">
        <authorList>
            <person name="Gilroy R."/>
        </authorList>
    </citation>
    <scope>NUCLEOTIDE SEQUENCE</scope>
    <source>
        <strain evidence="8">3924</strain>
    </source>
</reference>
<evidence type="ECO:0000256" key="1">
    <source>
        <dbReference type="ARBA" id="ARBA00004496"/>
    </source>
</evidence>
<evidence type="ECO:0000256" key="6">
    <source>
        <dbReference type="HAMAP-Rule" id="MF_00040"/>
    </source>
</evidence>
<reference evidence="8" key="2">
    <citation type="journal article" date="2021" name="PeerJ">
        <title>Extensive microbial diversity within the chicken gut microbiome revealed by metagenomics and culture.</title>
        <authorList>
            <person name="Gilroy R."/>
            <person name="Ravi A."/>
            <person name="Getino M."/>
            <person name="Pursley I."/>
            <person name="Horton D.L."/>
            <person name="Alikhan N.F."/>
            <person name="Baker D."/>
            <person name="Gharbi K."/>
            <person name="Hall N."/>
            <person name="Watson M."/>
            <person name="Adriaenssens E.M."/>
            <person name="Foster-Nyarko E."/>
            <person name="Jarju S."/>
            <person name="Secka A."/>
            <person name="Antonio M."/>
            <person name="Oren A."/>
            <person name="Chaudhuri R.R."/>
            <person name="La Ragione R."/>
            <person name="Hildebrand F."/>
            <person name="Pallen M.J."/>
        </authorList>
    </citation>
    <scope>NUCLEOTIDE SEQUENCE</scope>
    <source>
        <strain evidence="8">3924</strain>
    </source>
</reference>
<evidence type="ECO:0000256" key="4">
    <source>
        <dbReference type="ARBA" id="ARBA00022917"/>
    </source>
</evidence>
<proteinExistence type="inferred from homology"/>
<keyword evidence="3 6" id="KW-0963">Cytoplasm</keyword>
<dbReference type="Gene3D" id="3.30.1360.40">
    <property type="match status" value="1"/>
</dbReference>
<dbReference type="CDD" id="cd00520">
    <property type="entry name" value="RRF"/>
    <property type="match status" value="1"/>
</dbReference>
<dbReference type="FunFam" id="1.10.132.20:FF:000001">
    <property type="entry name" value="Ribosome-recycling factor"/>
    <property type="match status" value="1"/>
</dbReference>
<evidence type="ECO:0000256" key="5">
    <source>
        <dbReference type="ARBA" id="ARBA00025050"/>
    </source>
</evidence>
<evidence type="ECO:0000256" key="3">
    <source>
        <dbReference type="ARBA" id="ARBA00022490"/>
    </source>
</evidence>
<dbReference type="PANTHER" id="PTHR20982">
    <property type="entry name" value="RIBOSOME RECYCLING FACTOR"/>
    <property type="match status" value="1"/>
</dbReference>
<protein>
    <recommendedName>
        <fullName evidence="6">Ribosome-recycling factor</fullName>
        <shortName evidence="6">RRF</shortName>
    </recommendedName>
    <alternativeName>
        <fullName evidence="6">Ribosome-releasing factor</fullName>
    </alternativeName>
</protein>
<dbReference type="HAMAP" id="MF_00040">
    <property type="entry name" value="RRF"/>
    <property type="match status" value="1"/>
</dbReference>
<gene>
    <name evidence="6 8" type="primary">frr</name>
    <name evidence="8" type="ORF">IAC51_04625</name>
</gene>
<dbReference type="AlphaFoldDB" id="A0A940DLF1"/>
<dbReference type="EMBL" id="JADIMV010000076">
    <property type="protein sequence ID" value="MBO8439917.1"/>
    <property type="molecule type" value="Genomic_DNA"/>
</dbReference>
<comment type="similarity">
    <text evidence="2 6">Belongs to the RRF family.</text>
</comment>
<comment type="caution">
    <text evidence="8">The sequence shown here is derived from an EMBL/GenBank/DDBJ whole genome shotgun (WGS) entry which is preliminary data.</text>
</comment>
<feature type="domain" description="Ribosome recycling factor" evidence="7">
    <location>
        <begin position="25"/>
        <end position="186"/>
    </location>
</feature>
<sequence length="188" mass="20958">MADERVKPILTDAADEMEASVMFLDDALAHIRAGKANVRIVDGVRVDYYGSMSPITNVATVTTPDAKTIQIQPWEKSMLPVIEKALLNSDIGITPMNNGECIRLCLPPVTEERRRQLVKTANAAGEEAKVSIRNARRDAIDKLKKELKNGMPEDIEKDGEADVQKVHDKYIKRVEEMLAAKEKEIMTV</sequence>
<dbReference type="InterPro" id="IPR023584">
    <property type="entry name" value="Ribosome_recyc_fac_dom"/>
</dbReference>
<accession>A0A940DLF1</accession>
<dbReference type="GO" id="GO:0005737">
    <property type="term" value="C:cytoplasm"/>
    <property type="evidence" value="ECO:0007669"/>
    <property type="project" value="UniProtKB-SubCell"/>
</dbReference>
<evidence type="ECO:0000259" key="7">
    <source>
        <dbReference type="Pfam" id="PF01765"/>
    </source>
</evidence>
<dbReference type="PANTHER" id="PTHR20982:SF3">
    <property type="entry name" value="MITOCHONDRIAL RIBOSOME RECYCLING FACTOR PSEUDO 1"/>
    <property type="match status" value="1"/>
</dbReference>
<dbReference type="Proteomes" id="UP000712007">
    <property type="component" value="Unassembled WGS sequence"/>
</dbReference>
<organism evidence="8 9">
    <name type="scientific">Candidatus Aphodosoma intestinipullorum</name>
    <dbReference type="NCBI Taxonomy" id="2840674"/>
    <lineage>
        <taxon>Bacteria</taxon>
        <taxon>Pseudomonadati</taxon>
        <taxon>Bacteroidota</taxon>
        <taxon>Bacteroidia</taxon>
        <taxon>Bacteroidales</taxon>
        <taxon>Candidatus Aphodosoma</taxon>
    </lineage>
</organism>
<comment type="subcellular location">
    <subcellularLocation>
        <location evidence="1 6">Cytoplasm</location>
    </subcellularLocation>
</comment>
<dbReference type="InterPro" id="IPR002661">
    <property type="entry name" value="Ribosome_recyc_fac"/>
</dbReference>
<comment type="function">
    <text evidence="5 6">Responsible for the release of ribosomes from messenger RNA at the termination of protein biosynthesis. May increase the efficiency of translation by recycling ribosomes from one round of translation to another.</text>
</comment>
<dbReference type="InterPro" id="IPR036191">
    <property type="entry name" value="RRF_sf"/>
</dbReference>
<dbReference type="NCBIfam" id="TIGR00496">
    <property type="entry name" value="frr"/>
    <property type="match status" value="1"/>
</dbReference>
<dbReference type="SUPFAM" id="SSF55194">
    <property type="entry name" value="Ribosome recycling factor, RRF"/>
    <property type="match status" value="1"/>
</dbReference>
<dbReference type="Gene3D" id="1.10.132.20">
    <property type="entry name" value="Ribosome-recycling factor"/>
    <property type="match status" value="1"/>
</dbReference>
<dbReference type="GO" id="GO:0043023">
    <property type="term" value="F:ribosomal large subunit binding"/>
    <property type="evidence" value="ECO:0007669"/>
    <property type="project" value="TreeGrafter"/>
</dbReference>
<evidence type="ECO:0000256" key="2">
    <source>
        <dbReference type="ARBA" id="ARBA00005912"/>
    </source>
</evidence>
<dbReference type="FunFam" id="3.30.1360.40:FF:000001">
    <property type="entry name" value="Ribosome-recycling factor"/>
    <property type="match status" value="1"/>
</dbReference>
<dbReference type="GO" id="GO:0006415">
    <property type="term" value="P:translational termination"/>
    <property type="evidence" value="ECO:0007669"/>
    <property type="project" value="UniProtKB-UniRule"/>
</dbReference>
<evidence type="ECO:0000313" key="8">
    <source>
        <dbReference type="EMBL" id="MBO8439917.1"/>
    </source>
</evidence>
<evidence type="ECO:0000313" key="9">
    <source>
        <dbReference type="Proteomes" id="UP000712007"/>
    </source>
</evidence>
<keyword evidence="4 6" id="KW-0648">Protein biosynthesis</keyword>
<dbReference type="Pfam" id="PF01765">
    <property type="entry name" value="RRF"/>
    <property type="match status" value="1"/>
</dbReference>